<evidence type="ECO:0000256" key="1">
    <source>
        <dbReference type="ARBA" id="ARBA00001933"/>
    </source>
</evidence>
<dbReference type="EMBL" id="FTOP01000002">
    <property type="protein sequence ID" value="SIS60887.1"/>
    <property type="molecule type" value="Genomic_DNA"/>
</dbReference>
<keyword evidence="5 7" id="KW-0456">Lyase</keyword>
<dbReference type="InterPro" id="IPR015421">
    <property type="entry name" value="PyrdxlP-dep_Trfase_major"/>
</dbReference>
<feature type="modified residue" description="N6-(pyridoxal phosphate)lysine" evidence="6">
    <location>
        <position position="292"/>
    </location>
</feature>
<dbReference type="Gene3D" id="3.40.640.10">
    <property type="entry name" value="Type I PLP-dependent aspartate aminotransferase-like (Major domain)"/>
    <property type="match status" value="1"/>
</dbReference>
<dbReference type="SUPFAM" id="SSF53383">
    <property type="entry name" value="PLP-dependent transferases"/>
    <property type="match status" value="1"/>
</dbReference>
<protein>
    <submittedName>
        <fullName evidence="8">L-histidine carboxy-lyase (Histamine-forming)</fullName>
    </submittedName>
</protein>
<dbReference type="GO" id="GO:0030170">
    <property type="term" value="F:pyridoxal phosphate binding"/>
    <property type="evidence" value="ECO:0007669"/>
    <property type="project" value="InterPro"/>
</dbReference>
<dbReference type="STRING" id="529505.SAMN05421761_10273"/>
<evidence type="ECO:0000256" key="5">
    <source>
        <dbReference type="ARBA" id="ARBA00023239"/>
    </source>
</evidence>
<evidence type="ECO:0000256" key="3">
    <source>
        <dbReference type="ARBA" id="ARBA00022793"/>
    </source>
</evidence>
<dbReference type="Proteomes" id="UP000186026">
    <property type="component" value="Unassembled WGS sequence"/>
</dbReference>
<evidence type="ECO:0000256" key="4">
    <source>
        <dbReference type="ARBA" id="ARBA00022898"/>
    </source>
</evidence>
<dbReference type="AlphaFoldDB" id="A0A1N7KH57"/>
<dbReference type="InterPro" id="IPR015424">
    <property type="entry name" value="PyrdxlP-dep_Trfase"/>
</dbReference>
<comment type="similarity">
    <text evidence="2 7">Belongs to the group II decarboxylase family.</text>
</comment>
<evidence type="ECO:0000256" key="7">
    <source>
        <dbReference type="RuleBase" id="RU000382"/>
    </source>
</evidence>
<dbReference type="InterPro" id="IPR015422">
    <property type="entry name" value="PyrdxlP-dep_Trfase_small"/>
</dbReference>
<evidence type="ECO:0000256" key="6">
    <source>
        <dbReference type="PIRSR" id="PIRSR602129-50"/>
    </source>
</evidence>
<keyword evidence="4 6" id="KW-0663">Pyridoxal phosphate</keyword>
<sequence length="448" mass="51360">MVWKCFIFRQKLLGRFGIDLNPFYIITMYWKKLSHEQIKETVFKALGENLDYRGERPILGIPGTYLDTTEFYPDAPFLQDAPYMSAMVRNPNHIGVHTLSEESVLEVFEGTQKIERDLIRLVAEEVFNGEPNGQDGYVATGGTEANIQAMWVYRNYFIKEKGARLGEIALVYSEDSHYSMPKGANILNLQNIILEVNPETREILQSSLESKIKEAMQDGIKYFIVIANLSTTMFGSVDDIDALGDFFTDQNVDFRIHVDAAYGGFIYPFTNPTSRFTFQNPYMSSITADGHKMLQTPYGTGLFLIRKGYIEYVKTDEAQYIPGKDYTISGSRSGANAISMWMILKIHGSEGWKYKMESLCDKTERICKKLDRMGVEYFRNPYNNIIAIKAKYMSAELADKFYLVANSYEFEPEWYKIVVMPHVKQGTIDSFLIELEGEQKSRKSNQKG</sequence>
<accession>A0A1N7KH57</accession>
<dbReference type="PANTHER" id="PTHR46101:SF18">
    <property type="entry name" value="HISTIDINE DECARBOXYLASE"/>
    <property type="match status" value="1"/>
</dbReference>
<proteinExistence type="inferred from homology"/>
<dbReference type="InterPro" id="IPR051151">
    <property type="entry name" value="Group_II_Decarboxylase"/>
</dbReference>
<dbReference type="Gene3D" id="3.90.1150.10">
    <property type="entry name" value="Aspartate Aminotransferase, domain 1"/>
    <property type="match status" value="1"/>
</dbReference>
<dbReference type="GO" id="GO:0019752">
    <property type="term" value="P:carboxylic acid metabolic process"/>
    <property type="evidence" value="ECO:0007669"/>
    <property type="project" value="InterPro"/>
</dbReference>
<evidence type="ECO:0000256" key="2">
    <source>
        <dbReference type="ARBA" id="ARBA00009533"/>
    </source>
</evidence>
<dbReference type="PANTHER" id="PTHR46101">
    <property type="match status" value="1"/>
</dbReference>
<evidence type="ECO:0000313" key="9">
    <source>
        <dbReference type="Proteomes" id="UP000186026"/>
    </source>
</evidence>
<comment type="cofactor">
    <cofactor evidence="1 6 7">
        <name>pyridoxal 5'-phosphate</name>
        <dbReference type="ChEBI" id="CHEBI:597326"/>
    </cofactor>
</comment>
<keyword evidence="9" id="KW-1185">Reference proteome</keyword>
<reference evidence="9" key="1">
    <citation type="submission" date="2017-01" db="EMBL/GenBank/DDBJ databases">
        <authorList>
            <person name="Varghese N."/>
            <person name="Submissions S."/>
        </authorList>
    </citation>
    <scope>NUCLEOTIDE SEQUENCE [LARGE SCALE GENOMIC DNA]</scope>
    <source>
        <strain evidence="9">DSM 46698</strain>
    </source>
</reference>
<dbReference type="InterPro" id="IPR002129">
    <property type="entry name" value="PyrdxlP-dep_de-COase"/>
</dbReference>
<organism evidence="8 9">
    <name type="scientific">Belliella pelovolcani</name>
    <dbReference type="NCBI Taxonomy" id="529505"/>
    <lineage>
        <taxon>Bacteria</taxon>
        <taxon>Pseudomonadati</taxon>
        <taxon>Bacteroidota</taxon>
        <taxon>Cytophagia</taxon>
        <taxon>Cytophagales</taxon>
        <taxon>Cyclobacteriaceae</taxon>
        <taxon>Belliella</taxon>
    </lineage>
</organism>
<name>A0A1N7KH57_9BACT</name>
<evidence type="ECO:0000313" key="8">
    <source>
        <dbReference type="EMBL" id="SIS60887.1"/>
    </source>
</evidence>
<dbReference type="GO" id="GO:0016831">
    <property type="term" value="F:carboxy-lyase activity"/>
    <property type="evidence" value="ECO:0007669"/>
    <property type="project" value="UniProtKB-KW"/>
</dbReference>
<keyword evidence="3" id="KW-0210">Decarboxylase</keyword>
<gene>
    <name evidence="8" type="ORF">SAMN05421761_10273</name>
</gene>
<dbReference type="Pfam" id="PF00282">
    <property type="entry name" value="Pyridoxal_deC"/>
    <property type="match status" value="1"/>
</dbReference>